<name>A0A1I1X064_9RHOB</name>
<dbReference type="SUPFAM" id="SSF53335">
    <property type="entry name" value="S-adenosyl-L-methionine-dependent methyltransferases"/>
    <property type="match status" value="1"/>
</dbReference>
<evidence type="ECO:0000313" key="3">
    <source>
        <dbReference type="Proteomes" id="UP000198977"/>
    </source>
</evidence>
<gene>
    <name evidence="2" type="ORF">SAMN04488523_104204</name>
</gene>
<dbReference type="InterPro" id="IPR029063">
    <property type="entry name" value="SAM-dependent_MTases_sf"/>
</dbReference>
<dbReference type="EMBL" id="FOMW01000004">
    <property type="protein sequence ID" value="SFE00834.1"/>
    <property type="molecule type" value="Genomic_DNA"/>
</dbReference>
<keyword evidence="2" id="KW-0808">Transferase</keyword>
<evidence type="ECO:0000313" key="2">
    <source>
        <dbReference type="EMBL" id="SFE00834.1"/>
    </source>
</evidence>
<dbReference type="NCBIfam" id="TIGR01444">
    <property type="entry name" value="fkbM_fam"/>
    <property type="match status" value="1"/>
</dbReference>
<dbReference type="AlphaFoldDB" id="A0A1I1X064"/>
<keyword evidence="3" id="KW-1185">Reference proteome</keyword>
<evidence type="ECO:0000259" key="1">
    <source>
        <dbReference type="Pfam" id="PF05050"/>
    </source>
</evidence>
<dbReference type="Gene3D" id="3.40.50.150">
    <property type="entry name" value="Vaccinia Virus protein VP39"/>
    <property type="match status" value="1"/>
</dbReference>
<keyword evidence="2" id="KW-0489">Methyltransferase</keyword>
<dbReference type="STRING" id="74348.SAMN04488523_104204"/>
<dbReference type="GO" id="GO:0032259">
    <property type="term" value="P:methylation"/>
    <property type="evidence" value="ECO:0007669"/>
    <property type="project" value="UniProtKB-KW"/>
</dbReference>
<proteinExistence type="predicted"/>
<dbReference type="InterPro" id="IPR006342">
    <property type="entry name" value="FkbM_mtfrase"/>
</dbReference>
<protein>
    <submittedName>
        <fullName evidence="2">Methyltransferase, FkbM family</fullName>
    </submittedName>
</protein>
<dbReference type="RefSeq" id="WP_093923127.1">
    <property type="nucleotide sequence ID" value="NZ_FOMW01000004.1"/>
</dbReference>
<dbReference type="Proteomes" id="UP000198977">
    <property type="component" value="Unassembled WGS sequence"/>
</dbReference>
<feature type="domain" description="Methyltransferase FkbM" evidence="1">
    <location>
        <begin position="94"/>
        <end position="189"/>
    </location>
</feature>
<sequence>METAAAPSAFSPLGLKHRIATSGLAGPVGAVRGRLRAMRELLHPELALLYREDAMMDAVLERLIQPDWNCLDVGAHLESVFYKLTQLAPKGTHAMVEASPGKAQMLRGRVVERRVAARRLDDLLGPDAQVDFIKIDVEGFEFPALRGAEALLRRCRPLILFEAGAVADTDIADSDDRALFEWLTQTMGYDIYATFDLYYNRRPITADQFNSYRTYPFLAFNYFALSADKTPTQRPANRVD</sequence>
<organism evidence="2 3">
    <name type="scientific">Sulfitobacter brevis</name>
    <dbReference type="NCBI Taxonomy" id="74348"/>
    <lineage>
        <taxon>Bacteria</taxon>
        <taxon>Pseudomonadati</taxon>
        <taxon>Pseudomonadota</taxon>
        <taxon>Alphaproteobacteria</taxon>
        <taxon>Rhodobacterales</taxon>
        <taxon>Roseobacteraceae</taxon>
        <taxon>Sulfitobacter</taxon>
    </lineage>
</organism>
<reference evidence="3" key="1">
    <citation type="submission" date="2016-10" db="EMBL/GenBank/DDBJ databases">
        <authorList>
            <person name="Varghese N."/>
            <person name="Submissions S."/>
        </authorList>
    </citation>
    <scope>NUCLEOTIDE SEQUENCE [LARGE SCALE GENOMIC DNA]</scope>
    <source>
        <strain evidence="3">DSM 11443</strain>
    </source>
</reference>
<dbReference type="GO" id="GO:0008168">
    <property type="term" value="F:methyltransferase activity"/>
    <property type="evidence" value="ECO:0007669"/>
    <property type="project" value="UniProtKB-KW"/>
</dbReference>
<accession>A0A1I1X064</accession>
<dbReference type="Pfam" id="PF05050">
    <property type="entry name" value="Methyltransf_21"/>
    <property type="match status" value="1"/>
</dbReference>
<dbReference type="OrthoDB" id="9812600at2"/>